<evidence type="ECO:0008006" key="4">
    <source>
        <dbReference type="Google" id="ProtNLM"/>
    </source>
</evidence>
<organism evidence="2 3">
    <name type="scientific">Centaurea solstitialis</name>
    <name type="common">yellow star-thistle</name>
    <dbReference type="NCBI Taxonomy" id="347529"/>
    <lineage>
        <taxon>Eukaryota</taxon>
        <taxon>Viridiplantae</taxon>
        <taxon>Streptophyta</taxon>
        <taxon>Embryophyta</taxon>
        <taxon>Tracheophyta</taxon>
        <taxon>Spermatophyta</taxon>
        <taxon>Magnoliopsida</taxon>
        <taxon>eudicotyledons</taxon>
        <taxon>Gunneridae</taxon>
        <taxon>Pentapetalae</taxon>
        <taxon>asterids</taxon>
        <taxon>campanulids</taxon>
        <taxon>Asterales</taxon>
        <taxon>Asteraceae</taxon>
        <taxon>Carduoideae</taxon>
        <taxon>Cardueae</taxon>
        <taxon>Centaureinae</taxon>
        <taxon>Centaurea</taxon>
    </lineage>
</organism>
<keyword evidence="1" id="KW-0732">Signal</keyword>
<dbReference type="EMBL" id="JARYMX010000002">
    <property type="protein sequence ID" value="KAJ9563673.1"/>
    <property type="molecule type" value="Genomic_DNA"/>
</dbReference>
<feature type="signal peptide" evidence="1">
    <location>
        <begin position="1"/>
        <end position="25"/>
    </location>
</feature>
<dbReference type="Proteomes" id="UP001172457">
    <property type="component" value="Chromosome 2"/>
</dbReference>
<dbReference type="InterPro" id="IPR053224">
    <property type="entry name" value="Sensory_adhesion_molecule"/>
</dbReference>
<name>A0AA38TV26_9ASTR</name>
<comment type="caution">
    <text evidence="2">The sequence shown here is derived from an EMBL/GenBank/DDBJ whole genome shotgun (WGS) entry which is preliminary data.</text>
</comment>
<feature type="chain" id="PRO_5041467018" description="Six-bladed beta-propeller, TolB-like protein" evidence="1">
    <location>
        <begin position="26"/>
        <end position="333"/>
    </location>
</feature>
<dbReference type="PANTHER" id="PTHR31460">
    <property type="match status" value="1"/>
</dbReference>
<dbReference type="FunFam" id="2.120.10.30:FF:000089">
    <property type="entry name" value="Calcium-dependent phosphotriesterase superfamily protein"/>
    <property type="match status" value="1"/>
</dbReference>
<proteinExistence type="predicted"/>
<evidence type="ECO:0000313" key="3">
    <source>
        <dbReference type="Proteomes" id="UP001172457"/>
    </source>
</evidence>
<reference evidence="2" key="1">
    <citation type="submission" date="2023-03" db="EMBL/GenBank/DDBJ databases">
        <title>Chromosome-scale reference genome and RAD-based genetic map of yellow starthistle (Centaurea solstitialis) reveal putative structural variation and QTLs associated with invader traits.</title>
        <authorList>
            <person name="Reatini B."/>
            <person name="Cang F.A."/>
            <person name="Jiang Q."/>
            <person name="Mckibben M.T.W."/>
            <person name="Barker M.S."/>
            <person name="Rieseberg L.H."/>
            <person name="Dlugosch K.M."/>
        </authorList>
    </citation>
    <scope>NUCLEOTIDE SEQUENCE</scope>
    <source>
        <strain evidence="2">CAN-66</strain>
        <tissue evidence="2">Leaf</tissue>
    </source>
</reference>
<keyword evidence="3" id="KW-1185">Reference proteome</keyword>
<sequence length="333" mass="36534">MSFTITNSILIFTTLFSLFQSPTFASKPHLIDFRSPNLYPESLSWDPTAQHFIVGSLRYPTLLSVSDAGVVNPLVSDTSLPEDSAFLGITVDVIHNRMLAVVHPRSDPSNCALAAYDLRTPHRRLFLTTLHDPESSTSASGANDVAVDFSGNAFVTNSASNLVWKVDLEGKASVLSQSKTFTKTPVDPTTPYSSCGLNGIAYNSKGYLLVVQSNTGNLYRVDSEDGTARKVHLNKQLTAPDGVALRSDGVLLVVSQYKLYFIKSSDSWSEGVVYDETSLDSERFPTSVTTGAEDRVYVLYGHLKEGMMGSSQRDEFSILEMRQLYSNMNKKIA</sequence>
<evidence type="ECO:0000313" key="2">
    <source>
        <dbReference type="EMBL" id="KAJ9563673.1"/>
    </source>
</evidence>
<protein>
    <recommendedName>
        <fullName evidence="4">Six-bladed beta-propeller, TolB-like protein</fullName>
    </recommendedName>
</protein>
<gene>
    <name evidence="2" type="ORF">OSB04_008833</name>
</gene>
<dbReference type="PANTHER" id="PTHR31460:SF3">
    <property type="entry name" value="MESOCENTIN"/>
    <property type="match status" value="1"/>
</dbReference>
<evidence type="ECO:0000256" key="1">
    <source>
        <dbReference type="SAM" id="SignalP"/>
    </source>
</evidence>
<dbReference type="SUPFAM" id="SSF101898">
    <property type="entry name" value="NHL repeat"/>
    <property type="match status" value="1"/>
</dbReference>
<dbReference type="GO" id="GO:0005783">
    <property type="term" value="C:endoplasmic reticulum"/>
    <property type="evidence" value="ECO:0007669"/>
    <property type="project" value="TreeGrafter"/>
</dbReference>
<accession>A0AA38TV26</accession>
<dbReference type="InterPro" id="IPR011042">
    <property type="entry name" value="6-blade_b-propeller_TolB-like"/>
</dbReference>
<dbReference type="AlphaFoldDB" id="A0AA38TV26"/>
<dbReference type="Gene3D" id="2.120.10.30">
    <property type="entry name" value="TolB, C-terminal domain"/>
    <property type="match status" value="1"/>
</dbReference>